<dbReference type="RefSeq" id="WP_274688061.1">
    <property type="nucleotide sequence ID" value="NZ_JAPMOU010000006.1"/>
</dbReference>
<name>A0ABT5U689_9GAMM</name>
<dbReference type="InterPro" id="IPR052194">
    <property type="entry name" value="MESH1"/>
</dbReference>
<comment type="caution">
    <text evidence="2">The sequence shown here is derived from an EMBL/GenBank/DDBJ whole genome shotgun (WGS) entry which is preliminary data.</text>
</comment>
<sequence length="185" mass="20660">MVLALIEQARIFATEAHASINQRRRFTDDPYIVHPEAVAKLVAEVTDEVVLIAAAWLHDVVEGTPVTLSDLRNQFGEDITQLVYEVSKISGDVAGDKVLKKALDRDHFAQASPKGKTIKLADMIDNLSSVVQLAPEFAKSYVPEKALLLPLLKEGDNTLYIRATTVLEQCERELYKVFGDLYKDY</sequence>
<dbReference type="SUPFAM" id="SSF109604">
    <property type="entry name" value="HD-domain/PDEase-like"/>
    <property type="match status" value="1"/>
</dbReference>
<feature type="domain" description="HD" evidence="1">
    <location>
        <begin position="31"/>
        <end position="127"/>
    </location>
</feature>
<accession>A0ABT5U689</accession>
<dbReference type="SMART" id="SM00471">
    <property type="entry name" value="HDc"/>
    <property type="match status" value="1"/>
</dbReference>
<dbReference type="EMBL" id="JAPMOU010000006">
    <property type="protein sequence ID" value="MDE1461700.1"/>
    <property type="molecule type" value="Genomic_DNA"/>
</dbReference>
<dbReference type="PROSITE" id="PS51831">
    <property type="entry name" value="HD"/>
    <property type="match status" value="1"/>
</dbReference>
<dbReference type="PANTHER" id="PTHR46246:SF1">
    <property type="entry name" value="GUANOSINE-3',5'-BIS(DIPHOSPHATE) 3'-PYROPHOSPHOHYDROLASE MESH1"/>
    <property type="match status" value="1"/>
</dbReference>
<keyword evidence="3" id="KW-1185">Reference proteome</keyword>
<dbReference type="Proteomes" id="UP001528823">
    <property type="component" value="Unassembled WGS sequence"/>
</dbReference>
<evidence type="ECO:0000313" key="3">
    <source>
        <dbReference type="Proteomes" id="UP001528823"/>
    </source>
</evidence>
<reference evidence="2 3" key="1">
    <citation type="submission" date="2022-11" db="EMBL/GenBank/DDBJ databases">
        <title>Spartinivicinus poritis sp. nov., isolated from scleractinian coral Porites lutea.</title>
        <authorList>
            <person name="Zhang G."/>
            <person name="Cai L."/>
            <person name="Wei Q."/>
        </authorList>
    </citation>
    <scope>NUCLEOTIDE SEQUENCE [LARGE SCALE GENOMIC DNA]</scope>
    <source>
        <strain evidence="2 3">A2-2</strain>
    </source>
</reference>
<dbReference type="Pfam" id="PF13328">
    <property type="entry name" value="HD_4"/>
    <property type="match status" value="1"/>
</dbReference>
<dbReference type="InterPro" id="IPR003607">
    <property type="entry name" value="HD/PDEase_dom"/>
</dbReference>
<dbReference type="PANTHER" id="PTHR46246">
    <property type="entry name" value="GUANOSINE-3',5'-BIS(DIPHOSPHATE) 3'-PYROPHOSPHOHYDROLASE MESH1"/>
    <property type="match status" value="1"/>
</dbReference>
<proteinExistence type="predicted"/>
<evidence type="ECO:0000313" key="2">
    <source>
        <dbReference type="EMBL" id="MDE1461700.1"/>
    </source>
</evidence>
<dbReference type="InterPro" id="IPR006674">
    <property type="entry name" value="HD_domain"/>
</dbReference>
<gene>
    <name evidence="2" type="ORF">ORQ98_06940</name>
</gene>
<organism evidence="2 3">
    <name type="scientific">Spartinivicinus poritis</name>
    <dbReference type="NCBI Taxonomy" id="2994640"/>
    <lineage>
        <taxon>Bacteria</taxon>
        <taxon>Pseudomonadati</taxon>
        <taxon>Pseudomonadota</taxon>
        <taxon>Gammaproteobacteria</taxon>
        <taxon>Oceanospirillales</taxon>
        <taxon>Zooshikellaceae</taxon>
        <taxon>Spartinivicinus</taxon>
    </lineage>
</organism>
<dbReference type="Gene3D" id="1.10.3210.10">
    <property type="entry name" value="Hypothetical protein af1432"/>
    <property type="match status" value="1"/>
</dbReference>
<protein>
    <submittedName>
        <fullName evidence="2">HD domain-containing protein</fullName>
    </submittedName>
</protein>
<evidence type="ECO:0000259" key="1">
    <source>
        <dbReference type="PROSITE" id="PS51831"/>
    </source>
</evidence>